<keyword evidence="2" id="KW-1185">Reference proteome</keyword>
<dbReference type="AlphaFoldDB" id="A0A420GB50"/>
<evidence type="ECO:0000313" key="1">
    <source>
        <dbReference type="EMBL" id="RKF42404.1"/>
    </source>
</evidence>
<dbReference type="SUPFAM" id="SSF55874">
    <property type="entry name" value="ATPase domain of HSP90 chaperone/DNA topoisomerase II/histidine kinase"/>
    <property type="match status" value="1"/>
</dbReference>
<organism evidence="1 2">
    <name type="scientific">Sphingobacterium siyangense</name>
    <dbReference type="NCBI Taxonomy" id="459529"/>
    <lineage>
        <taxon>Bacteria</taxon>
        <taxon>Pseudomonadati</taxon>
        <taxon>Bacteroidota</taxon>
        <taxon>Sphingobacteriia</taxon>
        <taxon>Sphingobacteriales</taxon>
        <taxon>Sphingobacteriaceae</taxon>
        <taxon>Sphingobacterium</taxon>
    </lineage>
</organism>
<comment type="caution">
    <text evidence="1">The sequence shown here is derived from an EMBL/GenBank/DDBJ whole genome shotgun (WGS) entry which is preliminary data.</text>
</comment>
<accession>A0A420GB50</accession>
<gene>
    <name evidence="1" type="ORF">BCY89_02710</name>
</gene>
<evidence type="ECO:0008006" key="3">
    <source>
        <dbReference type="Google" id="ProtNLM"/>
    </source>
</evidence>
<dbReference type="Gene3D" id="3.30.565.10">
    <property type="entry name" value="Histidine kinase-like ATPase, C-terminal domain"/>
    <property type="match status" value="1"/>
</dbReference>
<dbReference type="Pfam" id="PF13589">
    <property type="entry name" value="HATPase_c_3"/>
    <property type="match status" value="1"/>
</dbReference>
<evidence type="ECO:0000313" key="2">
    <source>
        <dbReference type="Proteomes" id="UP000286402"/>
    </source>
</evidence>
<name>A0A420GB50_9SPHI</name>
<proteinExistence type="predicted"/>
<reference evidence="1 2" key="1">
    <citation type="submission" date="2016-07" db="EMBL/GenBank/DDBJ databases">
        <title>Genome analysis of Sphingobacterium siyangense T12B17.</title>
        <authorList>
            <person name="Xu D."/>
            <person name="Su Y."/>
            <person name="Zheng S."/>
        </authorList>
    </citation>
    <scope>NUCLEOTIDE SEQUENCE [LARGE SCALE GENOMIC DNA]</scope>
    <source>
        <strain evidence="1 2">T12B17</strain>
    </source>
</reference>
<protein>
    <recommendedName>
        <fullName evidence="3">Histidine kinase/DNA gyrase B/HSP90-like ATPase</fullName>
    </recommendedName>
</protein>
<sequence length="437" mass="50625">MKRSTKITNQSIESAGLPKDPKHAIAEYIWNGFDAKATQIELFIDSNELGYINRISIQDNGEGIPLETLSSSFGNFLDSIKKNSLKRSSYTRGKKGKGRFSFSLFATRAIWNTVFQKDEYFSNYRIQIDRESKEQYDISESSPVGHKNTGTQVTLEGVFGLNATVFESDDFNNFLAQEFGWFLYLNKERDYAIRVNGKLLVYDHLIQETDQLSWTGYSPDRDTSYHFTINYIRWNQQIGDRYYYYFLNSNKKEIAKVLSSFNNNAINFHHSVYVESTFFDHFEQQDILLSTEDNLFSGKAKQVIYRNLLAELRDLLDRKQKKYVLEHAVAVKLTDLERKGLLPAYNNSEKDKKRKNLLLALVQELYIVDPRIFFGIKTDLIRTYLGFIDLLLQSEKSTEILPIIEQALPLTEKEKNRIKQIVTLAASPENASSEPKK</sequence>
<dbReference type="Proteomes" id="UP000286402">
    <property type="component" value="Unassembled WGS sequence"/>
</dbReference>
<dbReference type="RefSeq" id="WP_120332717.1">
    <property type="nucleotide sequence ID" value="NZ_MCAQ01000001.1"/>
</dbReference>
<dbReference type="EMBL" id="MCAQ01000001">
    <property type="protein sequence ID" value="RKF42404.1"/>
    <property type="molecule type" value="Genomic_DNA"/>
</dbReference>
<dbReference type="InterPro" id="IPR036890">
    <property type="entry name" value="HATPase_C_sf"/>
</dbReference>